<feature type="domain" description="Chitin-binding type-2" evidence="7">
    <location>
        <begin position="163"/>
        <end position="223"/>
    </location>
</feature>
<keyword evidence="4" id="KW-1015">Disulfide bond</keyword>
<dbReference type="KEGG" id="dqu:106751291"/>
<keyword evidence="1" id="KW-0147">Chitin-binding</keyword>
<accession>A0A6P3YBA4</accession>
<evidence type="ECO:0000256" key="3">
    <source>
        <dbReference type="ARBA" id="ARBA00022737"/>
    </source>
</evidence>
<sequence>MTRHFILFALWCLLFLCPIGIVEAQAPLLICPYAGAFEIYDGTCKNYYICVDDGVTLVPVTFTCAATTVFDPALGKCSAGATCRQTTTPPTCTEIGAFEIYDGTCKNYYICVNNGATLMPVILSCAAGAMFNPALGSCEPGRICWQTTTTTTTTTTPTPTTTAAPCVRYGRFPLPDVNCKMYYLCYWDGLRYTIMSNLSCPNTLVFEPVSEKCVPPERYLCPGVVG</sequence>
<dbReference type="InterPro" id="IPR036508">
    <property type="entry name" value="Chitin-bd_dom_sf"/>
</dbReference>
<dbReference type="InterPro" id="IPR002557">
    <property type="entry name" value="Chitin-bd_dom"/>
</dbReference>
<proteinExistence type="predicted"/>
<dbReference type="PANTHER" id="PTHR23301:SF0">
    <property type="entry name" value="CHITIN-BINDING TYPE-2 DOMAIN-CONTAINING PROTEIN-RELATED"/>
    <property type="match status" value="1"/>
</dbReference>
<name>A0A6P3YBA4_DINQU</name>
<dbReference type="OrthoDB" id="8179045at2759"/>
<dbReference type="GO" id="GO:0008061">
    <property type="term" value="F:chitin binding"/>
    <property type="evidence" value="ECO:0007669"/>
    <property type="project" value="UniProtKB-KW"/>
</dbReference>
<dbReference type="PROSITE" id="PS50940">
    <property type="entry name" value="CHIT_BIND_II"/>
    <property type="match status" value="3"/>
</dbReference>
<dbReference type="AlphaFoldDB" id="A0A6P3YBA4"/>
<dbReference type="SUPFAM" id="SSF57625">
    <property type="entry name" value="Invertebrate chitin-binding proteins"/>
    <property type="match status" value="3"/>
</dbReference>
<dbReference type="Gene3D" id="2.170.140.10">
    <property type="entry name" value="Chitin binding domain"/>
    <property type="match status" value="3"/>
</dbReference>
<evidence type="ECO:0000256" key="4">
    <source>
        <dbReference type="ARBA" id="ARBA00023157"/>
    </source>
</evidence>
<reference evidence="9" key="1">
    <citation type="submission" date="2025-08" db="UniProtKB">
        <authorList>
            <consortium name="RefSeq"/>
        </authorList>
    </citation>
    <scope>IDENTIFICATION</scope>
</reference>
<protein>
    <submittedName>
        <fullName evidence="9">Endo-1,3(4)-beta-glucanase 1</fullName>
    </submittedName>
</protein>
<keyword evidence="8" id="KW-1185">Reference proteome</keyword>
<dbReference type="Pfam" id="PF01607">
    <property type="entry name" value="CBM_14"/>
    <property type="match status" value="3"/>
</dbReference>
<dbReference type="Proteomes" id="UP000515204">
    <property type="component" value="Unplaced"/>
</dbReference>
<feature type="domain" description="Chitin-binding type-2" evidence="7">
    <location>
        <begin position="28"/>
        <end position="85"/>
    </location>
</feature>
<evidence type="ECO:0000256" key="5">
    <source>
        <dbReference type="ARBA" id="ARBA00023180"/>
    </source>
</evidence>
<dbReference type="InterPro" id="IPR051940">
    <property type="entry name" value="Chitin_bind-dev_reg"/>
</dbReference>
<evidence type="ECO:0000313" key="8">
    <source>
        <dbReference type="Proteomes" id="UP000515204"/>
    </source>
</evidence>
<evidence type="ECO:0000313" key="9">
    <source>
        <dbReference type="RefSeq" id="XP_014487638.1"/>
    </source>
</evidence>
<evidence type="ECO:0000256" key="6">
    <source>
        <dbReference type="SAM" id="SignalP"/>
    </source>
</evidence>
<keyword evidence="2 6" id="KW-0732">Signal</keyword>
<dbReference type="GeneID" id="106751291"/>
<gene>
    <name evidence="9" type="primary">LOC106751291</name>
</gene>
<dbReference type="RefSeq" id="XP_014487638.1">
    <property type="nucleotide sequence ID" value="XM_014632152.1"/>
</dbReference>
<dbReference type="PANTHER" id="PTHR23301">
    <property type="entry name" value="CHITIN BINDING PERITROPHIN-A"/>
    <property type="match status" value="1"/>
</dbReference>
<feature type="domain" description="Chitin-binding type-2" evidence="7">
    <location>
        <begin position="89"/>
        <end position="146"/>
    </location>
</feature>
<organism evidence="8 9">
    <name type="scientific">Dinoponera quadriceps</name>
    <name type="common">South American ant</name>
    <dbReference type="NCBI Taxonomy" id="609295"/>
    <lineage>
        <taxon>Eukaryota</taxon>
        <taxon>Metazoa</taxon>
        <taxon>Ecdysozoa</taxon>
        <taxon>Arthropoda</taxon>
        <taxon>Hexapoda</taxon>
        <taxon>Insecta</taxon>
        <taxon>Pterygota</taxon>
        <taxon>Neoptera</taxon>
        <taxon>Endopterygota</taxon>
        <taxon>Hymenoptera</taxon>
        <taxon>Apocrita</taxon>
        <taxon>Aculeata</taxon>
        <taxon>Formicoidea</taxon>
        <taxon>Formicidae</taxon>
        <taxon>Ponerinae</taxon>
        <taxon>Ponerini</taxon>
        <taxon>Dinoponera</taxon>
    </lineage>
</organism>
<feature type="signal peptide" evidence="6">
    <location>
        <begin position="1"/>
        <end position="24"/>
    </location>
</feature>
<keyword evidence="5" id="KW-0325">Glycoprotein</keyword>
<feature type="chain" id="PRO_5028325040" evidence="6">
    <location>
        <begin position="25"/>
        <end position="226"/>
    </location>
</feature>
<keyword evidence="3" id="KW-0677">Repeat</keyword>
<dbReference type="SMART" id="SM00494">
    <property type="entry name" value="ChtBD2"/>
    <property type="match status" value="3"/>
</dbReference>
<dbReference type="GO" id="GO:0005576">
    <property type="term" value="C:extracellular region"/>
    <property type="evidence" value="ECO:0007669"/>
    <property type="project" value="InterPro"/>
</dbReference>
<evidence type="ECO:0000256" key="2">
    <source>
        <dbReference type="ARBA" id="ARBA00022729"/>
    </source>
</evidence>
<evidence type="ECO:0000259" key="7">
    <source>
        <dbReference type="PROSITE" id="PS50940"/>
    </source>
</evidence>
<evidence type="ECO:0000256" key="1">
    <source>
        <dbReference type="ARBA" id="ARBA00022669"/>
    </source>
</evidence>